<dbReference type="RefSeq" id="YP_008059423.1">
    <property type="nucleotide sequence ID" value="NC_021328.1"/>
</dbReference>
<dbReference type="EMBL" id="KC292026">
    <property type="protein sequence ID" value="AGM11545.1"/>
    <property type="molecule type" value="Genomic_DNA"/>
</dbReference>
<keyword evidence="2" id="KW-1185">Reference proteome</keyword>
<evidence type="ECO:0000313" key="1">
    <source>
        <dbReference type="EMBL" id="AGM11545.1"/>
    </source>
</evidence>
<name>R4T9E4_9CAUD</name>
<dbReference type="GeneID" id="16194157"/>
<sequence>MPCRECGESAKKKHGGICVGLSYDDDGTARYWCLDCTIEELEESIEEDNA</sequence>
<accession>R4T9E4</accession>
<dbReference type="OrthoDB" id="41398at10239"/>
<proteinExistence type="predicted"/>
<reference evidence="1 2" key="1">
    <citation type="submission" date="2012-12" db="EMBL/GenBank/DDBJ databases">
        <authorList>
            <person name="Sencilo A."/>
            <person name="Jacobs-Sera D."/>
            <person name="Russell D.A."/>
            <person name="Ko C."/>
            <person name="Atanasova N."/>
            <person name="Osterlund E."/>
            <person name="Oksanen H.M."/>
            <person name="Bamford D.H."/>
            <person name="Hatfull G.F."/>
            <person name="Roine E."/>
            <person name="Hendrix R.W."/>
        </authorList>
    </citation>
    <scope>NUCLEOTIDE SEQUENCE [LARGE SCALE GENOMIC DNA]</scope>
</reference>
<dbReference type="Proteomes" id="UP000202786">
    <property type="component" value="Segment"/>
</dbReference>
<dbReference type="KEGG" id="vg:16194157"/>
<evidence type="ECO:0000313" key="2">
    <source>
        <dbReference type="Proteomes" id="UP000202786"/>
    </source>
</evidence>
<organism evidence="1 2">
    <name type="scientific">Halogranum tailed virus 1</name>
    <dbReference type="NCBI Taxonomy" id="1273749"/>
    <lineage>
        <taxon>Viruses</taxon>
        <taxon>Duplodnaviria</taxon>
        <taxon>Heunggongvirae</taxon>
        <taxon>Uroviricota</taxon>
        <taxon>Caudoviricetes</taxon>
        <taxon>Thumleimavirales</taxon>
        <taxon>Halomagnusviridae</taxon>
        <taxon>Hagravirus</taxon>
        <taxon>Hagravirus capitaneum</taxon>
        <taxon>Hagravirus HGTV1</taxon>
    </lineage>
</organism>
<protein>
    <submittedName>
        <fullName evidence="1">Uncharacterized protein</fullName>
    </submittedName>
</protein>
<gene>
    <name evidence="1" type="primary">248</name>
    <name evidence="1" type="ORF">HGTV1_248</name>
</gene>